<sequence length="24" mass="2831">MHYNSAQNHALNRAYPVVTDTHYQ</sequence>
<feature type="region of interest" description="Disordered" evidence="1">
    <location>
        <begin position="1"/>
        <end position="24"/>
    </location>
</feature>
<evidence type="ECO:0000256" key="1">
    <source>
        <dbReference type="SAM" id="MobiDB-lite"/>
    </source>
</evidence>
<dbReference type="EMBL" id="CABR01000092">
    <property type="protein sequence ID" value="CBI10595.1"/>
    <property type="molecule type" value="Genomic_DNA"/>
</dbReference>
<proteinExistence type="predicted"/>
<protein>
    <submittedName>
        <fullName evidence="2">Uncharacterized protein</fullName>
    </submittedName>
</protein>
<feature type="compositionally biased region" description="Polar residues" evidence="1">
    <location>
        <begin position="1"/>
        <end position="10"/>
    </location>
</feature>
<name>E6QTM3_9ZZZZ</name>
<dbReference type="AlphaFoldDB" id="E6QTM3"/>
<organism evidence="2">
    <name type="scientific">mine drainage metagenome</name>
    <dbReference type="NCBI Taxonomy" id="410659"/>
    <lineage>
        <taxon>unclassified sequences</taxon>
        <taxon>metagenomes</taxon>
        <taxon>ecological metagenomes</taxon>
    </lineage>
</organism>
<comment type="caution">
    <text evidence="2">The sequence shown here is derived from an EMBL/GenBank/DDBJ whole genome shotgun (WGS) entry which is preliminary data.</text>
</comment>
<accession>E6QTM3</accession>
<evidence type="ECO:0000313" key="2">
    <source>
        <dbReference type="EMBL" id="CBI10595.1"/>
    </source>
</evidence>
<gene>
    <name evidence="2" type="ORF">CARN7_1381</name>
</gene>
<reference evidence="2" key="1">
    <citation type="submission" date="2009-10" db="EMBL/GenBank/DDBJ databases">
        <title>Diversity of trophic interactions inside an arsenic-rich microbial ecosystem.</title>
        <authorList>
            <person name="Bertin P.N."/>
            <person name="Heinrich-Salmeron A."/>
            <person name="Pelletier E."/>
            <person name="Goulhen-Chollet F."/>
            <person name="Arsene-Ploetze F."/>
            <person name="Gallien S."/>
            <person name="Calteau A."/>
            <person name="Vallenet D."/>
            <person name="Casiot C."/>
            <person name="Chane-Woon-Ming B."/>
            <person name="Giloteaux L."/>
            <person name="Barakat M."/>
            <person name="Bonnefoy V."/>
            <person name="Bruneel O."/>
            <person name="Chandler M."/>
            <person name="Cleiss J."/>
            <person name="Duran R."/>
            <person name="Elbaz-Poulichet F."/>
            <person name="Fonknechten N."/>
            <person name="Lauga B."/>
            <person name="Mornico D."/>
            <person name="Ortet P."/>
            <person name="Schaeffer C."/>
            <person name="Siguier P."/>
            <person name="Alexander Thil Smith A."/>
            <person name="Van Dorsselaer A."/>
            <person name="Weissenbach J."/>
            <person name="Medigue C."/>
            <person name="Le Paslier D."/>
        </authorList>
    </citation>
    <scope>NUCLEOTIDE SEQUENCE</scope>
</reference>